<keyword evidence="20" id="KW-1185">Reference proteome</keyword>
<comment type="similarity">
    <text evidence="5">Belongs to the IUNH family.</text>
</comment>
<feature type="chain" id="PRO_5015641998" description="D-amino-acid oxidase" evidence="16">
    <location>
        <begin position="20"/>
        <end position="898"/>
    </location>
</feature>
<dbReference type="InterPro" id="IPR006076">
    <property type="entry name" value="FAD-dep_OxRdtase"/>
</dbReference>
<dbReference type="GO" id="GO:0019478">
    <property type="term" value="P:D-amino acid catabolic process"/>
    <property type="evidence" value="ECO:0007669"/>
    <property type="project" value="TreeGrafter"/>
</dbReference>
<dbReference type="Gene3D" id="3.40.50.720">
    <property type="entry name" value="NAD(P)-binding Rossmann-like Domain"/>
    <property type="match status" value="1"/>
</dbReference>
<dbReference type="InterPro" id="IPR001910">
    <property type="entry name" value="Inosine/uridine_hydrolase_dom"/>
</dbReference>
<feature type="transmembrane region" description="Helical" evidence="15">
    <location>
        <begin position="832"/>
        <end position="852"/>
    </location>
</feature>
<reference evidence="20" key="1">
    <citation type="journal article" date="2017" name="bioRxiv">
        <title>Conservation of a gene cluster reveals novel cercosporin biosynthetic mechanisms and extends production to the genus Colletotrichum.</title>
        <authorList>
            <person name="de Jonge R."/>
            <person name="Ebert M.K."/>
            <person name="Huitt-Roehl C.R."/>
            <person name="Pal P."/>
            <person name="Suttle J.C."/>
            <person name="Spanner R.E."/>
            <person name="Neubauer J.D."/>
            <person name="Jurick W.M.II."/>
            <person name="Stott K.A."/>
            <person name="Secor G.A."/>
            <person name="Thomma B.P.H.J."/>
            <person name="Van de Peer Y."/>
            <person name="Townsend C.A."/>
            <person name="Bolton M.D."/>
        </authorList>
    </citation>
    <scope>NUCLEOTIDE SEQUENCE [LARGE SCALE GENOMIC DNA]</scope>
    <source>
        <strain evidence="20">CBS538.71</strain>
    </source>
</reference>
<dbReference type="GO" id="GO:0016020">
    <property type="term" value="C:membrane"/>
    <property type="evidence" value="ECO:0007669"/>
    <property type="project" value="UniProtKB-SubCell"/>
</dbReference>
<comment type="catalytic activity">
    <reaction evidence="14">
        <text>a D-alpha-amino acid + O2 + H2O = a 2-oxocarboxylate + H2O2 + NH4(+)</text>
        <dbReference type="Rhea" id="RHEA:21816"/>
        <dbReference type="ChEBI" id="CHEBI:15377"/>
        <dbReference type="ChEBI" id="CHEBI:15379"/>
        <dbReference type="ChEBI" id="CHEBI:16240"/>
        <dbReference type="ChEBI" id="CHEBI:28938"/>
        <dbReference type="ChEBI" id="CHEBI:35179"/>
        <dbReference type="ChEBI" id="CHEBI:59871"/>
        <dbReference type="EC" id="1.4.3.3"/>
    </reaction>
    <physiologicalReaction direction="left-to-right" evidence="14">
        <dbReference type="Rhea" id="RHEA:21817"/>
    </physiologicalReaction>
</comment>
<proteinExistence type="inferred from homology"/>
<evidence type="ECO:0000256" key="12">
    <source>
        <dbReference type="ARBA" id="ARBA00023140"/>
    </source>
</evidence>
<evidence type="ECO:0000256" key="9">
    <source>
        <dbReference type="ARBA" id="ARBA00022989"/>
    </source>
</evidence>
<dbReference type="EMBL" id="PNEN01000230">
    <property type="protein sequence ID" value="PPJ60684.1"/>
    <property type="molecule type" value="Genomic_DNA"/>
</dbReference>
<keyword evidence="10" id="KW-0560">Oxidoreductase</keyword>
<feature type="transmembrane region" description="Helical" evidence="15">
    <location>
        <begin position="858"/>
        <end position="877"/>
    </location>
</feature>
<dbReference type="PANTHER" id="PTHR11530">
    <property type="entry name" value="D-AMINO ACID OXIDASE"/>
    <property type="match status" value="1"/>
</dbReference>
<sequence>MKPLISLTATSFLALTVAAAPSYHSTRQPNTTTAPKVILDNDWSTNGFIPILQAVKAGWDVLGILSDTSNTWALQCGLHALATLEVGDLGCIPAWEEVHGVLPWEGAFAPENSTFQALGNDPTSGDPNRISKSAFKEGYPNITFASDISAAEFLVQQVRKYPGEISIYCAGALTNIALAVRIDPNFAKNAKELIIMGGYIDVNLLQASGTTLLADINSDINLMIDPEGTKIALTADFPNITITSAVTNTIPVTQEFLDDLIEVENPYTRLYHDYADTSFPFWDETTAAIMLDPSVVTNSTKFYLDVDTSYASPSYGNIHAYQKDLAPKAQALREVNYVFEIDAERVEEAIKSALQYPPICKTGCAGVSGLTTALLLAKKGHHVTVIAKHMPGDYDIEYASPWAGANYLPVSKPNTDFQSWEKATWPELERLARDVPEAGVHFQDSYVYRRAKDAGTPIAEWFKELVREDAWFRDVVPKFRVLSKSELPEGMDGGTVFTSVCINTAIYLPWLVSELLKRGSVVKRGILKHISEAADLHHTGKPADLIINATGLSSLKLGGVEDKKVYPARGQIVLVRNEPGIMASTSGTDDGDDEACYIMQRAAGGGTVLGGCLQVGQWESQPDPNLATRIMKRAIGLCPGLVPKGAGIEALSVVRHGVGLRPMREGGIRVEAEVLSGPGGQRVTVVHNYGHGGADVTSRTWHGPNQHEAPAVLQPARRVPLPDFNKTPESTEYNNFILLSHRSSSPDNLSRTINSANSAFHPDDRAKMDFSDIFRIVNLAVGIFIILGGVGQFWPGITVQGIILAVYLWIFGLATAGLEFQIPPQVARYASFMFSFIGRGIFYIFVGCIQMGDRWWKYLSGALVVFVGIAYVVLEFTPSIEPPANMRDADAGWGAEQV</sequence>
<evidence type="ECO:0000256" key="7">
    <source>
        <dbReference type="ARBA" id="ARBA00022692"/>
    </source>
</evidence>
<dbReference type="STRING" id="357750.A0A2S6CLS9"/>
<dbReference type="SUPFAM" id="SSF53590">
    <property type="entry name" value="Nucleoside hydrolase"/>
    <property type="match status" value="1"/>
</dbReference>
<dbReference type="EC" id="1.4.3.3" evidence="13"/>
<evidence type="ECO:0000313" key="19">
    <source>
        <dbReference type="EMBL" id="PPJ60684.1"/>
    </source>
</evidence>
<evidence type="ECO:0000256" key="3">
    <source>
        <dbReference type="ARBA" id="ARBA00004253"/>
    </source>
</evidence>
<gene>
    <name evidence="19" type="ORF">CBER1_03461</name>
</gene>
<comment type="caution">
    <text evidence="19">The sequence shown here is derived from an EMBL/GenBank/DDBJ whole genome shotgun (WGS) entry which is preliminary data.</text>
</comment>
<dbReference type="InterPro" id="IPR036452">
    <property type="entry name" value="Ribo_hydro-like"/>
</dbReference>
<evidence type="ECO:0000256" key="16">
    <source>
        <dbReference type="SAM" id="SignalP"/>
    </source>
</evidence>
<evidence type="ECO:0000256" key="15">
    <source>
        <dbReference type="SAM" id="Phobius"/>
    </source>
</evidence>
<dbReference type="FunFam" id="3.30.9.10:FF:000018">
    <property type="entry name" value="D-amino acid oxidase, putative"/>
    <property type="match status" value="1"/>
</dbReference>
<evidence type="ECO:0000259" key="17">
    <source>
        <dbReference type="Pfam" id="PF01156"/>
    </source>
</evidence>
<evidence type="ECO:0000256" key="4">
    <source>
        <dbReference type="ARBA" id="ARBA00006730"/>
    </source>
</evidence>
<keyword evidence="16" id="KW-0732">Signal</keyword>
<evidence type="ECO:0000256" key="5">
    <source>
        <dbReference type="ARBA" id="ARBA00009176"/>
    </source>
</evidence>
<dbReference type="InterPro" id="IPR023209">
    <property type="entry name" value="DAO"/>
</dbReference>
<comment type="cofactor">
    <cofactor evidence="1">
        <name>FAD</name>
        <dbReference type="ChEBI" id="CHEBI:57692"/>
    </cofactor>
</comment>
<evidence type="ECO:0000259" key="18">
    <source>
        <dbReference type="Pfam" id="PF01266"/>
    </source>
</evidence>
<keyword evidence="6" id="KW-0285">Flavoprotein</keyword>
<dbReference type="Pfam" id="PF08507">
    <property type="entry name" value="COPI_assoc"/>
    <property type="match status" value="1"/>
</dbReference>
<evidence type="ECO:0000256" key="11">
    <source>
        <dbReference type="ARBA" id="ARBA00023136"/>
    </source>
</evidence>
<feature type="domain" description="FAD dependent oxidoreductase" evidence="18">
    <location>
        <begin position="365"/>
        <end position="698"/>
    </location>
</feature>
<keyword evidence="9 15" id="KW-1133">Transmembrane helix</keyword>
<evidence type="ECO:0000256" key="6">
    <source>
        <dbReference type="ARBA" id="ARBA00022630"/>
    </source>
</evidence>
<feature type="transmembrane region" description="Helical" evidence="15">
    <location>
        <begin position="773"/>
        <end position="794"/>
    </location>
</feature>
<dbReference type="GO" id="GO:0071949">
    <property type="term" value="F:FAD binding"/>
    <property type="evidence" value="ECO:0007669"/>
    <property type="project" value="InterPro"/>
</dbReference>
<protein>
    <recommendedName>
        <fullName evidence="13">D-amino-acid oxidase</fullName>
        <ecNumber evidence="13">1.4.3.3</ecNumber>
    </recommendedName>
</protein>
<keyword evidence="7 15" id="KW-0812">Transmembrane</keyword>
<dbReference type="AlphaFoldDB" id="A0A2S6CLS9"/>
<evidence type="ECO:0000313" key="20">
    <source>
        <dbReference type="Proteomes" id="UP000237631"/>
    </source>
</evidence>
<dbReference type="Gene3D" id="3.30.9.10">
    <property type="entry name" value="D-Amino Acid Oxidase, subunit A, domain 2"/>
    <property type="match status" value="1"/>
</dbReference>
<keyword evidence="12" id="KW-0576">Peroxisome</keyword>
<evidence type="ECO:0000256" key="2">
    <source>
        <dbReference type="ARBA" id="ARBA00004141"/>
    </source>
</evidence>
<evidence type="ECO:0000256" key="13">
    <source>
        <dbReference type="ARBA" id="ARBA00039101"/>
    </source>
</evidence>
<evidence type="ECO:0000256" key="10">
    <source>
        <dbReference type="ARBA" id="ARBA00023002"/>
    </source>
</evidence>
<dbReference type="Pfam" id="PF01156">
    <property type="entry name" value="IU_nuc_hydro"/>
    <property type="match status" value="1"/>
</dbReference>
<dbReference type="SUPFAM" id="SSF51971">
    <property type="entry name" value="Nucleotide-binding domain"/>
    <property type="match status" value="1"/>
</dbReference>
<dbReference type="GO" id="GO:0003884">
    <property type="term" value="F:D-amino-acid oxidase activity"/>
    <property type="evidence" value="ECO:0007669"/>
    <property type="project" value="UniProtKB-EC"/>
</dbReference>
<dbReference type="Proteomes" id="UP000237631">
    <property type="component" value="Unassembled WGS sequence"/>
</dbReference>
<dbReference type="Gene3D" id="3.90.245.10">
    <property type="entry name" value="Ribonucleoside hydrolase-like"/>
    <property type="match status" value="1"/>
</dbReference>
<comment type="similarity">
    <text evidence="4">Belongs to the DAMOX/DASOX family.</text>
</comment>
<feature type="transmembrane region" description="Helical" evidence="15">
    <location>
        <begin position="800"/>
        <end position="820"/>
    </location>
</feature>
<name>A0A2S6CLS9_9PEZI</name>
<dbReference type="GO" id="GO:0005782">
    <property type="term" value="C:peroxisomal matrix"/>
    <property type="evidence" value="ECO:0007669"/>
    <property type="project" value="UniProtKB-SubCell"/>
</dbReference>
<dbReference type="SUPFAM" id="SSF54373">
    <property type="entry name" value="FAD-linked reductases, C-terminal domain"/>
    <property type="match status" value="1"/>
</dbReference>
<accession>A0A2S6CLS9</accession>
<organism evidence="19 20">
    <name type="scientific">Cercospora berteroae</name>
    <dbReference type="NCBI Taxonomy" id="357750"/>
    <lineage>
        <taxon>Eukaryota</taxon>
        <taxon>Fungi</taxon>
        <taxon>Dikarya</taxon>
        <taxon>Ascomycota</taxon>
        <taxon>Pezizomycotina</taxon>
        <taxon>Dothideomycetes</taxon>
        <taxon>Dothideomycetidae</taxon>
        <taxon>Mycosphaerellales</taxon>
        <taxon>Mycosphaerellaceae</taxon>
        <taxon>Cercospora</taxon>
    </lineage>
</organism>
<dbReference type="GO" id="GO:0016799">
    <property type="term" value="F:hydrolase activity, hydrolyzing N-glycosyl compounds"/>
    <property type="evidence" value="ECO:0007669"/>
    <property type="project" value="InterPro"/>
</dbReference>
<evidence type="ECO:0000256" key="1">
    <source>
        <dbReference type="ARBA" id="ARBA00001974"/>
    </source>
</evidence>
<dbReference type="OrthoDB" id="409956at2759"/>
<evidence type="ECO:0000256" key="8">
    <source>
        <dbReference type="ARBA" id="ARBA00022827"/>
    </source>
</evidence>
<comment type="subcellular location">
    <subcellularLocation>
        <location evidence="2">Membrane</location>
        <topology evidence="2">Multi-pass membrane protein</topology>
    </subcellularLocation>
    <subcellularLocation>
        <location evidence="3">Peroxisome matrix</location>
    </subcellularLocation>
</comment>
<feature type="domain" description="Inosine/uridine-preferring nucleoside hydrolase" evidence="17">
    <location>
        <begin position="37"/>
        <end position="346"/>
    </location>
</feature>
<evidence type="ECO:0000256" key="14">
    <source>
        <dbReference type="ARBA" id="ARBA00049547"/>
    </source>
</evidence>
<dbReference type="InterPro" id="IPR013714">
    <property type="entry name" value="Golgi_TVP15"/>
</dbReference>
<keyword evidence="11 15" id="KW-0472">Membrane</keyword>
<feature type="signal peptide" evidence="16">
    <location>
        <begin position="1"/>
        <end position="19"/>
    </location>
</feature>
<dbReference type="PANTHER" id="PTHR11530:SF16">
    <property type="entry name" value="D-AMINO ACID OXIDASE (AFU_ORTHOLOGUE AFUA_5G11290)"/>
    <property type="match status" value="1"/>
</dbReference>
<keyword evidence="8" id="KW-0274">FAD</keyword>
<dbReference type="Pfam" id="PF01266">
    <property type="entry name" value="DAO"/>
    <property type="match status" value="1"/>
</dbReference>